<gene>
    <name evidence="3" type="ORF">A3J50_00430</name>
</gene>
<keyword evidence="1" id="KW-0812">Transmembrane</keyword>
<name>A0A1G1WL49_9BACT</name>
<evidence type="ECO:0000313" key="4">
    <source>
        <dbReference type="Proteomes" id="UP000177821"/>
    </source>
</evidence>
<dbReference type="Proteomes" id="UP000177821">
    <property type="component" value="Unassembled WGS sequence"/>
</dbReference>
<feature type="chain" id="PRO_5009581225" evidence="2">
    <location>
        <begin position="27"/>
        <end position="144"/>
    </location>
</feature>
<accession>A0A1G1WL49</accession>
<organism evidence="3 4">
    <name type="scientific">Candidatus Woykebacteria bacterium RIFCSPHIGHO2_02_FULL_43_16b</name>
    <dbReference type="NCBI Taxonomy" id="1802601"/>
    <lineage>
        <taxon>Bacteria</taxon>
        <taxon>Candidatus Woykeibacteriota</taxon>
    </lineage>
</organism>
<proteinExistence type="predicted"/>
<feature type="signal peptide" evidence="2">
    <location>
        <begin position="1"/>
        <end position="26"/>
    </location>
</feature>
<evidence type="ECO:0000256" key="1">
    <source>
        <dbReference type="SAM" id="Phobius"/>
    </source>
</evidence>
<dbReference type="AlphaFoldDB" id="A0A1G1WL49"/>
<reference evidence="3 4" key="1">
    <citation type="journal article" date="2016" name="Nat. Commun.">
        <title>Thousands of microbial genomes shed light on interconnected biogeochemical processes in an aquifer system.</title>
        <authorList>
            <person name="Anantharaman K."/>
            <person name="Brown C.T."/>
            <person name="Hug L.A."/>
            <person name="Sharon I."/>
            <person name="Castelle C.J."/>
            <person name="Probst A.J."/>
            <person name="Thomas B.C."/>
            <person name="Singh A."/>
            <person name="Wilkins M.J."/>
            <person name="Karaoz U."/>
            <person name="Brodie E.L."/>
            <person name="Williams K.H."/>
            <person name="Hubbard S.S."/>
            <person name="Banfield J.F."/>
        </authorList>
    </citation>
    <scope>NUCLEOTIDE SEQUENCE [LARGE SCALE GENOMIC DNA]</scope>
</reference>
<dbReference type="Pfam" id="PF18895">
    <property type="entry name" value="T4SS_pilin"/>
    <property type="match status" value="1"/>
</dbReference>
<feature type="transmembrane region" description="Helical" evidence="1">
    <location>
        <begin position="67"/>
        <end position="88"/>
    </location>
</feature>
<keyword evidence="1" id="KW-0472">Membrane</keyword>
<evidence type="ECO:0000256" key="2">
    <source>
        <dbReference type="SAM" id="SignalP"/>
    </source>
</evidence>
<dbReference type="InterPro" id="IPR043993">
    <property type="entry name" value="T4SS_pilin"/>
</dbReference>
<comment type="caution">
    <text evidence="3">The sequence shown here is derived from an EMBL/GenBank/DDBJ whole genome shotgun (WGS) entry which is preliminary data.</text>
</comment>
<protein>
    <submittedName>
        <fullName evidence="3">Uncharacterized protein</fullName>
    </submittedName>
</protein>
<feature type="transmembrane region" description="Helical" evidence="1">
    <location>
        <begin position="109"/>
        <end position="134"/>
    </location>
</feature>
<evidence type="ECO:0000313" key="3">
    <source>
        <dbReference type="EMBL" id="OGY28475.1"/>
    </source>
</evidence>
<dbReference type="EMBL" id="MHCX01000050">
    <property type="protein sequence ID" value="OGY28475.1"/>
    <property type="molecule type" value="Genomic_DNA"/>
</dbReference>
<keyword evidence="2" id="KW-0732">Signal</keyword>
<keyword evidence="1" id="KW-1133">Transmembrane helix</keyword>
<sequence>MKKILLTLLNFFIVFVSSLKSAFAHAGHPIIGGNAASCPTAGGEHIFTGIGCIHTAPDWLASGLLDAAIKMGGGVAFIFLLIGAFHLITSGGEPEHIEHAKEQITAAIAGLLLIVFSVVILRVVGIDILGIPGFERGTDSIKTP</sequence>